<dbReference type="GO" id="GO:0016301">
    <property type="term" value="F:kinase activity"/>
    <property type="evidence" value="ECO:0007669"/>
    <property type="project" value="UniProtKB-KW"/>
</dbReference>
<organism evidence="1">
    <name type="scientific">Prunus dulcis</name>
    <name type="common">Almond</name>
    <name type="synonym">Amygdalus dulcis</name>
    <dbReference type="NCBI Taxonomy" id="3755"/>
    <lineage>
        <taxon>Eukaryota</taxon>
        <taxon>Viridiplantae</taxon>
        <taxon>Streptophyta</taxon>
        <taxon>Embryophyta</taxon>
        <taxon>Tracheophyta</taxon>
        <taxon>Spermatophyta</taxon>
        <taxon>Magnoliopsida</taxon>
        <taxon>eudicotyledons</taxon>
        <taxon>Gunneridae</taxon>
        <taxon>Pentapetalae</taxon>
        <taxon>rosids</taxon>
        <taxon>fabids</taxon>
        <taxon>Rosales</taxon>
        <taxon>Rosaceae</taxon>
        <taxon>Amygdaloideae</taxon>
        <taxon>Amygdaleae</taxon>
        <taxon>Prunus</taxon>
    </lineage>
</organism>
<sequence>MVKYANDEGYLNSNCGLQMKPGLPNFFCVILYRNGIVSHRHRFGTRYEFNTVPYYTMPSPTQCVFLIQRNLFPHIHHSIEAFQTTMVRSKCTRSKTVTITQSTTDSSLHNRVASRQPPLFVVEAATQHPSTVVAAMTPADVRHVWGLSQRRITYATRDLNIIS</sequence>
<dbReference type="AlphaFoldDB" id="A0A4Y1RYJ4"/>
<dbReference type="EMBL" id="AP019304">
    <property type="protein sequence ID" value="BBH08837.1"/>
    <property type="molecule type" value="Genomic_DNA"/>
</dbReference>
<gene>
    <name evidence="1" type="ORF">Prudu_021154</name>
</gene>
<accession>A0A4Y1RYJ4</accession>
<evidence type="ECO:0000313" key="1">
    <source>
        <dbReference type="EMBL" id="BBH08837.1"/>
    </source>
</evidence>
<name>A0A4Y1RYJ4_PRUDU</name>
<reference evidence="1" key="1">
    <citation type="journal article" date="2019" name="Science">
        <title>Mutation of a bHLH transcription factor allowed almond domestication.</title>
        <authorList>
            <person name="Sanchez-Perez R."/>
            <person name="Pavan S."/>
            <person name="Mazzeo R."/>
            <person name="Moldovan C."/>
            <person name="Aiese Cigliano R."/>
            <person name="Del Cueto J."/>
            <person name="Ricciardi F."/>
            <person name="Lotti C."/>
            <person name="Ricciardi L."/>
            <person name="Dicenta F."/>
            <person name="Lopez-Marques R.L."/>
            <person name="Lindberg Moller B."/>
        </authorList>
    </citation>
    <scope>NUCLEOTIDE SEQUENCE</scope>
</reference>
<proteinExistence type="predicted"/>
<protein>
    <submittedName>
        <fullName evidence="1">Leucine-rich repeat protein kinase family protein</fullName>
    </submittedName>
</protein>
<keyword evidence="1" id="KW-0808">Transferase</keyword>
<keyword evidence="1" id="KW-0418">Kinase</keyword>